<dbReference type="RefSeq" id="WP_000228583.1">
    <property type="nucleotide sequence ID" value="NZ_ABHU01000002.1"/>
</dbReference>
<name>A0A0H3PUD8_ECO5C</name>
<dbReference type="Proteomes" id="UP000004641">
    <property type="component" value="Unassembled WGS sequence"/>
</dbReference>
<organism evidence="1 2">
    <name type="scientific">Escherichia coli O157:H7 (strain EC869)</name>
    <dbReference type="NCBI Taxonomy" id="478008"/>
    <lineage>
        <taxon>Bacteria</taxon>
        <taxon>Pseudomonadati</taxon>
        <taxon>Pseudomonadota</taxon>
        <taxon>Gammaproteobacteria</taxon>
        <taxon>Enterobacterales</taxon>
        <taxon>Enterobacteriaceae</taxon>
        <taxon>Escherichia</taxon>
    </lineage>
</organism>
<sequence>MVDTFNDEVFNYYLEQKGYTIQKEFLCGSAFFIGWRIETPFFSLAYRLDEQELILCSFEARNQTGLNGPVLSLTHLLEELYHHFSGIKKISAMKSKIGSDSERQKREELFNYFIRKGAVQQETEDGIWFVMNVNS</sequence>
<dbReference type="InterPro" id="IPR022797">
    <property type="entry name" value="LcrR/CesD2"/>
</dbReference>
<comment type="caution">
    <text evidence="1">The sequence shown here is derived from an EMBL/GenBank/DDBJ whole genome shotgun (WGS) entry which is preliminary data.</text>
</comment>
<evidence type="ECO:0000313" key="2">
    <source>
        <dbReference type="Proteomes" id="UP000004641"/>
    </source>
</evidence>
<gene>
    <name evidence="1" type="ORF">ECH7EC869_1700</name>
</gene>
<evidence type="ECO:0000313" key="1">
    <source>
        <dbReference type="EMBL" id="EDU92680.1"/>
    </source>
</evidence>
<evidence type="ECO:0008006" key="3">
    <source>
        <dbReference type="Google" id="ProtNLM"/>
    </source>
</evidence>
<accession>A0A0H3PUD8</accession>
<dbReference type="EMBL" id="ABHU01000002">
    <property type="protein sequence ID" value="EDU92680.1"/>
    <property type="molecule type" value="Genomic_DNA"/>
</dbReference>
<dbReference type="Pfam" id="PF09621">
    <property type="entry name" value="LcrR"/>
    <property type="match status" value="1"/>
</dbReference>
<dbReference type="BioCyc" id="ECOL478008-HMP:G76-486795-MONOMER"/>
<dbReference type="AlphaFoldDB" id="A0A0H3PUD8"/>
<protein>
    <recommendedName>
        <fullName evidence="3">Type III secretion system LEE chaperone CesD2</fullName>
    </recommendedName>
</protein>
<reference evidence="1 2" key="1">
    <citation type="journal article" date="2011" name="Appl. Environ. Microbiol.">
        <title>Genome signatures of Escherichia coli O157:H7 isolates from the bovine host reservoir.</title>
        <authorList>
            <person name="Eppinger M."/>
            <person name="Mammel M.K."/>
            <person name="Leclerc J.E."/>
            <person name="Ravel J."/>
            <person name="Cebula T.A."/>
        </authorList>
    </citation>
    <scope>NUCLEOTIDE SEQUENCE [LARGE SCALE GENOMIC DNA]</scope>
    <source>
        <strain evidence="1 2">EC869</strain>
    </source>
</reference>
<proteinExistence type="predicted"/>